<protein>
    <submittedName>
        <fullName evidence="1">(apollo) hypothetical protein</fullName>
    </submittedName>
</protein>
<comment type="caution">
    <text evidence="1">The sequence shown here is derived from an EMBL/GenBank/DDBJ whole genome shotgun (WGS) entry which is preliminary data.</text>
</comment>
<name>A0A8S3WXJ4_PARAO</name>
<evidence type="ECO:0000313" key="1">
    <source>
        <dbReference type="EMBL" id="CAG4986989.1"/>
    </source>
</evidence>
<dbReference type="AlphaFoldDB" id="A0A8S3WXJ4"/>
<accession>A0A8S3WXJ4</accession>
<dbReference type="OrthoDB" id="8053018at2759"/>
<organism evidence="1 2">
    <name type="scientific">Parnassius apollo</name>
    <name type="common">Apollo butterfly</name>
    <name type="synonym">Papilio apollo</name>
    <dbReference type="NCBI Taxonomy" id="110799"/>
    <lineage>
        <taxon>Eukaryota</taxon>
        <taxon>Metazoa</taxon>
        <taxon>Ecdysozoa</taxon>
        <taxon>Arthropoda</taxon>
        <taxon>Hexapoda</taxon>
        <taxon>Insecta</taxon>
        <taxon>Pterygota</taxon>
        <taxon>Neoptera</taxon>
        <taxon>Endopterygota</taxon>
        <taxon>Lepidoptera</taxon>
        <taxon>Glossata</taxon>
        <taxon>Ditrysia</taxon>
        <taxon>Papilionoidea</taxon>
        <taxon>Papilionidae</taxon>
        <taxon>Parnassiinae</taxon>
        <taxon>Parnassini</taxon>
        <taxon>Parnassius</taxon>
        <taxon>Parnassius</taxon>
    </lineage>
</organism>
<dbReference type="EMBL" id="CAJQZP010000824">
    <property type="protein sequence ID" value="CAG4986989.1"/>
    <property type="molecule type" value="Genomic_DNA"/>
</dbReference>
<sequence>MEQHGDLSKPSSNARGRMTCIKNWEELAQLLNSDGSGDTKSTEKWEKGYYIQGNPIVNIEQGILNPQPHHLVECFQSCNPGP</sequence>
<reference evidence="1" key="1">
    <citation type="submission" date="2021-04" db="EMBL/GenBank/DDBJ databases">
        <authorList>
            <person name="Tunstrom K."/>
        </authorList>
    </citation>
    <scope>NUCLEOTIDE SEQUENCE</scope>
</reference>
<gene>
    <name evidence="1" type="ORF">PAPOLLO_LOCUS11378</name>
</gene>
<proteinExistence type="predicted"/>
<dbReference type="Proteomes" id="UP000691718">
    <property type="component" value="Unassembled WGS sequence"/>
</dbReference>
<keyword evidence="2" id="KW-1185">Reference proteome</keyword>
<evidence type="ECO:0000313" key="2">
    <source>
        <dbReference type="Proteomes" id="UP000691718"/>
    </source>
</evidence>